<dbReference type="OrthoDB" id="291667at2157"/>
<reference evidence="2 3" key="1">
    <citation type="submission" date="2013-09" db="EMBL/GenBank/DDBJ databases">
        <title>Whole genome sequencing of Halarchaeum acidiphilum strain MH1-52-1.</title>
        <authorList>
            <person name="Shimane Y."/>
            <person name="Minegishi H."/>
            <person name="Nishi S."/>
            <person name="Echigo A."/>
            <person name="Shuto A."/>
            <person name="Konishi M."/>
            <person name="Ito T."/>
            <person name="Ohkuma M."/>
            <person name="Ohta Y."/>
            <person name="Nagano Y."/>
            <person name="Tsubouchi T."/>
            <person name="Mori K."/>
            <person name="Usui K."/>
            <person name="Kamekura M."/>
            <person name="Usami R."/>
            <person name="Takaki Y."/>
            <person name="Hatada Y."/>
        </authorList>
    </citation>
    <scope>NUCLEOTIDE SEQUENCE [LARGE SCALE GENOMIC DNA]</scope>
    <source>
        <strain evidence="2 3">JCM 16109</strain>
    </source>
</reference>
<gene>
    <name evidence="2" type="ORF">MBEHAL_0164</name>
</gene>
<keyword evidence="3" id="KW-1185">Reference proteome</keyword>
<evidence type="ECO:0000259" key="1">
    <source>
        <dbReference type="Pfam" id="PF01381"/>
    </source>
</evidence>
<dbReference type="AlphaFoldDB" id="U3A198"/>
<sequence>MSDVDAAAITPRAWRLLRVAAGYDQRAVERELDAVRQAHVSMLESGSRSLSRERRRALLDLYAAELDSGQLAALVEHF</sequence>
<name>U3A198_9EURY</name>
<protein>
    <submittedName>
        <fullName evidence="2">Hypotheical protein</fullName>
    </submittedName>
</protein>
<dbReference type="InterPro" id="IPR001387">
    <property type="entry name" value="Cro/C1-type_HTH"/>
</dbReference>
<dbReference type="Pfam" id="PF01381">
    <property type="entry name" value="HTH_3"/>
    <property type="match status" value="1"/>
</dbReference>
<dbReference type="EMBL" id="BATA01000002">
    <property type="protein sequence ID" value="GAD51404.1"/>
    <property type="molecule type" value="Genomic_DNA"/>
</dbReference>
<proteinExistence type="predicted"/>
<dbReference type="RefSeq" id="WP_020220587.1">
    <property type="nucleotide sequence ID" value="NZ_BANO01000003.1"/>
</dbReference>
<evidence type="ECO:0000313" key="3">
    <source>
        <dbReference type="Proteomes" id="UP000016986"/>
    </source>
</evidence>
<dbReference type="Proteomes" id="UP000016986">
    <property type="component" value="Unassembled WGS sequence"/>
</dbReference>
<dbReference type="eggNOG" id="arCOG09134">
    <property type="taxonomic scope" value="Archaea"/>
</dbReference>
<evidence type="ECO:0000313" key="2">
    <source>
        <dbReference type="EMBL" id="GAD51404.1"/>
    </source>
</evidence>
<accession>U3A198</accession>
<organism evidence="2 3">
    <name type="scientific">Halarchaeum acidiphilum MH1-52-1</name>
    <dbReference type="NCBI Taxonomy" id="1261545"/>
    <lineage>
        <taxon>Archaea</taxon>
        <taxon>Methanobacteriati</taxon>
        <taxon>Methanobacteriota</taxon>
        <taxon>Stenosarchaea group</taxon>
        <taxon>Halobacteria</taxon>
        <taxon>Halobacteriales</taxon>
        <taxon>Halobacteriaceae</taxon>
    </lineage>
</organism>
<comment type="caution">
    <text evidence="2">The sequence shown here is derived from an EMBL/GenBank/DDBJ whole genome shotgun (WGS) entry which is preliminary data.</text>
</comment>
<feature type="domain" description="HTH cro/C1-type" evidence="1">
    <location>
        <begin position="15"/>
        <end position="60"/>
    </location>
</feature>